<comment type="caution">
    <text evidence="2">The sequence shown here is derived from an EMBL/GenBank/DDBJ whole genome shotgun (WGS) entry which is preliminary data.</text>
</comment>
<keyword evidence="1" id="KW-1133">Transmembrane helix</keyword>
<name>A0ABT7HZ84_MAMSC</name>
<feature type="transmembrane region" description="Helical" evidence="1">
    <location>
        <begin position="151"/>
        <end position="177"/>
    </location>
</feature>
<dbReference type="EMBL" id="JAPNQM010000004">
    <property type="protein sequence ID" value="MDL0117193.1"/>
    <property type="molecule type" value="Genomic_DNA"/>
</dbReference>
<dbReference type="Proteomes" id="UP001176210">
    <property type="component" value="Unassembled WGS sequence"/>
</dbReference>
<keyword evidence="1" id="KW-0812">Transmembrane</keyword>
<reference evidence="2" key="1">
    <citation type="submission" date="2022-09" db="EMBL/GenBank/DDBJ databases">
        <authorList>
            <person name="De Moura G.S."/>
            <person name="Carvalho E."/>
            <person name="Ramos Sanchez E.M."/>
            <person name="Sellera F.P."/>
            <person name="Marques M.F.S."/>
            <person name="Heinemann M.B."/>
            <person name="De Vliegher S."/>
            <person name="Souza F.N."/>
            <person name="Mota R.A."/>
        </authorList>
    </citation>
    <scope>NUCLEOTIDE SEQUENCE</scope>
    <source>
        <strain evidence="2">BR656</strain>
    </source>
</reference>
<proteinExistence type="predicted"/>
<evidence type="ECO:0000313" key="3">
    <source>
        <dbReference type="Proteomes" id="UP001176210"/>
    </source>
</evidence>
<dbReference type="RefSeq" id="WP_196307735.1">
    <property type="nucleotide sequence ID" value="NZ_CP120185.1"/>
</dbReference>
<sequence>MKKKMNTKDYIFAGAFAAIYIVILVATGMLFGLNPVTFLLTPLIAGIILGPVFILYISKVPKRGAVFILAILSGLTLSSSTIAPLFIAIVAGILAEIVLKDRSKYTKLKNIVAYSIFNIIVVGPFTMLIFARDQFMKSSEYYYGKDYVEQFSALTPNWIILVIVALAIIGGIIGAIIGNKLNKKHFVKAGIV</sequence>
<organism evidence="2 3">
    <name type="scientific">Mammaliicoccus sciuri</name>
    <name type="common">Staphylococcus sciuri</name>
    <dbReference type="NCBI Taxonomy" id="1296"/>
    <lineage>
        <taxon>Bacteria</taxon>
        <taxon>Bacillati</taxon>
        <taxon>Bacillota</taxon>
        <taxon>Bacilli</taxon>
        <taxon>Bacillales</taxon>
        <taxon>Staphylococcaceae</taxon>
        <taxon>Mammaliicoccus</taxon>
    </lineage>
</organism>
<feature type="transmembrane region" description="Helical" evidence="1">
    <location>
        <begin position="39"/>
        <end position="58"/>
    </location>
</feature>
<dbReference type="InterPro" id="IPR011733">
    <property type="entry name" value="CHP02185_IM"/>
</dbReference>
<dbReference type="NCBIfam" id="TIGR02185">
    <property type="entry name" value="Trep_Strep"/>
    <property type="match status" value="1"/>
</dbReference>
<gene>
    <name evidence="2" type="ORF">OWO77_09480</name>
</gene>
<protein>
    <submittedName>
        <fullName evidence="2">MptD family putative ECF transporter S component</fullName>
    </submittedName>
</protein>
<feature type="transmembrane region" description="Helical" evidence="1">
    <location>
        <begin position="111"/>
        <end position="131"/>
    </location>
</feature>
<feature type="transmembrane region" description="Helical" evidence="1">
    <location>
        <begin position="12"/>
        <end position="33"/>
    </location>
</feature>
<evidence type="ECO:0000313" key="2">
    <source>
        <dbReference type="EMBL" id="MDL0117193.1"/>
    </source>
</evidence>
<keyword evidence="3" id="KW-1185">Reference proteome</keyword>
<evidence type="ECO:0000256" key="1">
    <source>
        <dbReference type="SAM" id="Phobius"/>
    </source>
</evidence>
<keyword evidence="1" id="KW-0472">Membrane</keyword>
<reference evidence="2" key="2">
    <citation type="journal article" date="2023" name="Vet. Microbiol.">
        <title>Emergence of livestock-associated Mammaliicoccus sciuri ST71 co-harbouring mecA and mecC genes in Brazil.</title>
        <authorList>
            <person name="de Moura G.S."/>
            <person name="de Carvalho E."/>
            <person name="Ramos Sanchez E.M."/>
            <person name="Sellera F.P."/>
            <person name="Marques M.F.S."/>
            <person name="Heinemann M.B."/>
            <person name="De Vliegher S."/>
            <person name="Souza F.N."/>
            <person name="Mota R.A."/>
        </authorList>
    </citation>
    <scope>NUCLEOTIDE SEQUENCE</scope>
    <source>
        <strain evidence="2">BR656</strain>
    </source>
</reference>
<accession>A0ABT7HZ84</accession>
<dbReference type="Pfam" id="PF09605">
    <property type="entry name" value="Trep_Strep"/>
    <property type="match status" value="1"/>
</dbReference>
<feature type="transmembrane region" description="Helical" evidence="1">
    <location>
        <begin position="65"/>
        <end position="91"/>
    </location>
</feature>